<dbReference type="GO" id="GO:0032502">
    <property type="term" value="P:developmental process"/>
    <property type="evidence" value="ECO:0007669"/>
    <property type="project" value="TreeGrafter"/>
</dbReference>
<dbReference type="CDD" id="cd11418">
    <property type="entry name" value="bHLH_TS_ASCL"/>
    <property type="match status" value="1"/>
</dbReference>
<keyword evidence="1" id="KW-0238">DNA-binding</keyword>
<dbReference type="SMART" id="SM00353">
    <property type="entry name" value="HLH"/>
    <property type="match status" value="1"/>
</dbReference>
<dbReference type="InterPro" id="IPR011598">
    <property type="entry name" value="bHLH_dom"/>
</dbReference>
<dbReference type="PANTHER" id="PTHR23349:SF108">
    <property type="entry name" value="BHLH DOMAIN-CONTAINING PROTEIN"/>
    <property type="match status" value="1"/>
</dbReference>
<dbReference type="SUPFAM" id="SSF47459">
    <property type="entry name" value="HLH, helix-loop-helix DNA-binding domain"/>
    <property type="match status" value="1"/>
</dbReference>
<sequence>MHIATSLQFGKGPRKVLKRAWERPPFMVAKRNARERTRVHAVNQAFVALKFHLPAIRSNAKRVSKLKILRAAINYIAVLTDLLRDQLVNFKDYSFLFLPRCKAHYISLTLQENANFSKLDASSYCCDGNINVPFRSRRENQLSSKDNVMKREESQQRQQRIVPQNIYDTTQCCNKQYWLVDYSLSN</sequence>
<dbReference type="PROSITE" id="PS50888">
    <property type="entry name" value="BHLH"/>
    <property type="match status" value="1"/>
</dbReference>
<proteinExistence type="predicted"/>
<dbReference type="WBParaSite" id="maker-PairedContig_1433-snap-gene-1.23-mRNA-1">
    <property type="protein sequence ID" value="maker-PairedContig_1433-snap-gene-1.23-mRNA-1"/>
    <property type="gene ID" value="maker-PairedContig_1433-snap-gene-1.23"/>
</dbReference>
<organism evidence="3">
    <name type="scientific">Wuchereria bancrofti</name>
    <dbReference type="NCBI Taxonomy" id="6293"/>
    <lineage>
        <taxon>Eukaryota</taxon>
        <taxon>Metazoa</taxon>
        <taxon>Ecdysozoa</taxon>
        <taxon>Nematoda</taxon>
        <taxon>Chromadorea</taxon>
        <taxon>Rhabditida</taxon>
        <taxon>Spirurina</taxon>
        <taxon>Spiruromorpha</taxon>
        <taxon>Filarioidea</taxon>
        <taxon>Onchocercidae</taxon>
        <taxon>Wuchereria</taxon>
    </lineage>
</organism>
<dbReference type="InterPro" id="IPR036638">
    <property type="entry name" value="HLH_DNA-bd_sf"/>
</dbReference>
<evidence type="ECO:0000259" key="2">
    <source>
        <dbReference type="PROSITE" id="PS50888"/>
    </source>
</evidence>
<evidence type="ECO:0000313" key="3">
    <source>
        <dbReference type="WBParaSite" id="maker-PairedContig_1433-snap-gene-1.23-mRNA-1"/>
    </source>
</evidence>
<dbReference type="AlphaFoldDB" id="A0A1I8EDU0"/>
<dbReference type="Pfam" id="PF00010">
    <property type="entry name" value="HLH"/>
    <property type="match status" value="1"/>
</dbReference>
<dbReference type="Gene3D" id="4.10.280.10">
    <property type="entry name" value="Helix-loop-helix DNA-binding domain"/>
    <property type="match status" value="1"/>
</dbReference>
<accession>A0A1I8EDU0</accession>
<dbReference type="STRING" id="6293.A0A1I8EDU0"/>
<dbReference type="GO" id="GO:0000977">
    <property type="term" value="F:RNA polymerase II transcription regulatory region sequence-specific DNA binding"/>
    <property type="evidence" value="ECO:0007669"/>
    <property type="project" value="TreeGrafter"/>
</dbReference>
<evidence type="ECO:0000256" key="1">
    <source>
        <dbReference type="ARBA" id="ARBA00023125"/>
    </source>
</evidence>
<dbReference type="InterPro" id="IPR050283">
    <property type="entry name" value="E-box_TF_Regulators"/>
</dbReference>
<dbReference type="GO" id="GO:0046983">
    <property type="term" value="F:protein dimerization activity"/>
    <property type="evidence" value="ECO:0007669"/>
    <property type="project" value="InterPro"/>
</dbReference>
<name>A0A1I8EDU0_WUCBA</name>
<dbReference type="PANTHER" id="PTHR23349">
    <property type="entry name" value="BASIC HELIX-LOOP-HELIX TRANSCRIPTION FACTOR, TWIST"/>
    <property type="match status" value="1"/>
</dbReference>
<protein>
    <submittedName>
        <fullName evidence="3">BHLH domain-containing protein</fullName>
    </submittedName>
</protein>
<feature type="domain" description="BHLH" evidence="2">
    <location>
        <begin position="26"/>
        <end position="79"/>
    </location>
</feature>
<reference evidence="3" key="1">
    <citation type="submission" date="2016-11" db="UniProtKB">
        <authorList>
            <consortium name="WormBaseParasite"/>
        </authorList>
    </citation>
    <scope>IDENTIFICATION</scope>
    <source>
        <strain evidence="3">pt0022</strain>
    </source>
</reference>
<dbReference type="GO" id="GO:0000981">
    <property type="term" value="F:DNA-binding transcription factor activity, RNA polymerase II-specific"/>
    <property type="evidence" value="ECO:0007669"/>
    <property type="project" value="TreeGrafter"/>
</dbReference>